<dbReference type="SUPFAM" id="SSF117281">
    <property type="entry name" value="Kelch motif"/>
    <property type="match status" value="1"/>
</dbReference>
<dbReference type="SMART" id="SM00220">
    <property type="entry name" value="S_TKc"/>
    <property type="match status" value="1"/>
</dbReference>
<sequence length="888" mass="97670">MDSTSSSLSLATNASPWTEHALQISTPAHKYLGGGDPSAERKLRYVAAPLPRAYHSSSMVSTPSGDIFIFGGAVGGQLKNDIWAIRLSRDSKPPLGPEDNIMHLEVIASLIETTGEVPSPRVGHKSVLANGLLLVWGGITSVTEPDDNSIYSLDITTYRWSRIHITPGPSARALHAACMCGGKFVVFGGAAGKNQVLNDLWSFDPSPRTPKWERVEVAPGAPSPPSRGGHAMIAYEEKLYIFGGSNNETLYRDTWCFDMVTRTWTELECPGLTPPPHAYHAVAVVGDDVYAFGGRGEDWTEFGDTWRFKISEHRWYTIPSTGSWPSERCHHILATIEGRVLVVGGEGDKNSRPEDTALIGILDTNLINYPENRAIDPPLLMTSIEHPRSVTSTQHSTRDTLAEEELSINTIPTADDPTFEITEINTFDLETDGTRAVEPDVSIGDLRSGVSEGRSGLRVPSLSQRTAFPPSQLTITGAMSTTKIFRNLVLHGCHDVSKDLDISRVSEYPVSSGGFGDVYCATLRTGVRVGLKCLRMMVGSTEEGNKFLKRAAHELYVWSKCKHPNVLELSGVMIFRDRIAMVSPWVENGHLRWFLSRDPQVDRCALCVQIADGVGYLHEQGIVHGDLKPENVLISQDYTPKLTDFGNAALAEYTLQFTNSSTTQSMSVRWTAPEILKQETKTTQAGDMFALGMITFEVITGILPYVGVSDPVAMFSIAAGKLPERPQAHIPSGVKQADRLWSAIASCWAYNPNERPKAQEIRSMMDGITSGELEHEGCQATFMRLLRNRPPIAEELAGNLCVRRFGYNIIQTVTSEETQGQTNRSTAKRFLLASHLLEILPVFGPLDAEVEETLKYARSRTDKIVHALRRGALIFPFPCHSTPLDTPK</sequence>
<keyword evidence="2" id="KW-0880">Kelch repeat</keyword>
<dbReference type="Gene3D" id="1.10.510.10">
    <property type="entry name" value="Transferase(Phosphotransferase) domain 1"/>
    <property type="match status" value="1"/>
</dbReference>
<evidence type="ECO:0000256" key="1">
    <source>
        <dbReference type="ARBA" id="ARBA00004308"/>
    </source>
</evidence>
<dbReference type="Proteomes" id="UP000663853">
    <property type="component" value="Unassembled WGS sequence"/>
</dbReference>
<keyword evidence="3" id="KW-0677">Repeat</keyword>
<proteinExistence type="predicted"/>
<gene>
    <name evidence="6" type="ORF">RDB_LOCUS173347</name>
</gene>
<dbReference type="InterPro" id="IPR015915">
    <property type="entry name" value="Kelch-typ_b-propeller"/>
</dbReference>
<dbReference type="InterPro" id="IPR001245">
    <property type="entry name" value="Ser-Thr/Tyr_kinase_cat_dom"/>
</dbReference>
<dbReference type="GO" id="GO:0004672">
    <property type="term" value="F:protein kinase activity"/>
    <property type="evidence" value="ECO:0007669"/>
    <property type="project" value="InterPro"/>
</dbReference>
<dbReference type="PROSITE" id="PS50011">
    <property type="entry name" value="PROTEIN_KINASE_DOM"/>
    <property type="match status" value="1"/>
</dbReference>
<comment type="subcellular location">
    <subcellularLocation>
        <location evidence="1">Endomembrane system</location>
    </subcellularLocation>
</comment>
<evidence type="ECO:0000259" key="5">
    <source>
        <dbReference type="PROSITE" id="PS50011"/>
    </source>
</evidence>
<accession>A0A8H3DJF1</accession>
<dbReference type="Gene3D" id="2.120.10.80">
    <property type="entry name" value="Kelch-type beta propeller"/>
    <property type="match status" value="2"/>
</dbReference>
<dbReference type="Pfam" id="PF07714">
    <property type="entry name" value="PK_Tyr_Ser-Thr"/>
    <property type="match status" value="1"/>
</dbReference>
<dbReference type="InterPro" id="IPR008271">
    <property type="entry name" value="Ser/Thr_kinase_AS"/>
</dbReference>
<dbReference type="Pfam" id="PF24681">
    <property type="entry name" value="Kelch_KLHDC2_KLHL20_DRC7"/>
    <property type="match status" value="1"/>
</dbReference>
<reference evidence="6" key="1">
    <citation type="submission" date="2021-01" db="EMBL/GenBank/DDBJ databases">
        <authorList>
            <person name="Kaushik A."/>
        </authorList>
    </citation>
    <scope>NUCLEOTIDE SEQUENCE</scope>
    <source>
        <strain evidence="6">AG6-10EEA</strain>
    </source>
</reference>
<dbReference type="PROSITE" id="PS00639">
    <property type="entry name" value="THIOL_PROTEASE_HIS"/>
    <property type="match status" value="1"/>
</dbReference>
<dbReference type="PANTHER" id="PTHR46093">
    <property type="entry name" value="ACYL-COA-BINDING DOMAIN-CONTAINING PROTEIN 5"/>
    <property type="match status" value="1"/>
</dbReference>
<organism evidence="6 7">
    <name type="scientific">Rhizoctonia solani</name>
    <dbReference type="NCBI Taxonomy" id="456999"/>
    <lineage>
        <taxon>Eukaryota</taxon>
        <taxon>Fungi</taxon>
        <taxon>Dikarya</taxon>
        <taxon>Basidiomycota</taxon>
        <taxon>Agaricomycotina</taxon>
        <taxon>Agaricomycetes</taxon>
        <taxon>Cantharellales</taxon>
        <taxon>Ceratobasidiaceae</taxon>
        <taxon>Rhizoctonia</taxon>
    </lineage>
</organism>
<dbReference type="InterPro" id="IPR039431">
    <property type="entry name" value="Vta1/CALS_N"/>
</dbReference>
<evidence type="ECO:0000313" key="6">
    <source>
        <dbReference type="EMBL" id="CAE6533660.1"/>
    </source>
</evidence>
<dbReference type="PROSITE" id="PS00108">
    <property type="entry name" value="PROTEIN_KINASE_ST"/>
    <property type="match status" value="1"/>
</dbReference>
<dbReference type="GO" id="GO:0012505">
    <property type="term" value="C:endomembrane system"/>
    <property type="evidence" value="ECO:0007669"/>
    <property type="project" value="UniProtKB-SubCell"/>
</dbReference>
<dbReference type="InterPro" id="IPR006652">
    <property type="entry name" value="Kelch_1"/>
</dbReference>
<evidence type="ECO:0000256" key="4">
    <source>
        <dbReference type="ARBA" id="ARBA00023136"/>
    </source>
</evidence>
<dbReference type="GO" id="GO:0005524">
    <property type="term" value="F:ATP binding"/>
    <property type="evidence" value="ECO:0007669"/>
    <property type="project" value="InterPro"/>
</dbReference>
<dbReference type="AlphaFoldDB" id="A0A8H3DJF1"/>
<evidence type="ECO:0000256" key="3">
    <source>
        <dbReference type="ARBA" id="ARBA00022737"/>
    </source>
</evidence>
<dbReference type="SMART" id="SM00612">
    <property type="entry name" value="Kelch"/>
    <property type="match status" value="3"/>
</dbReference>
<feature type="domain" description="Protein kinase" evidence="5">
    <location>
        <begin position="504"/>
        <end position="768"/>
    </location>
</feature>
<keyword evidence="4" id="KW-0472">Membrane</keyword>
<dbReference type="Gene3D" id="1.25.40.270">
    <property type="entry name" value="Vacuolar protein sorting-associated protein vta1"/>
    <property type="match status" value="1"/>
</dbReference>
<dbReference type="InterPro" id="IPR011009">
    <property type="entry name" value="Kinase-like_dom_sf"/>
</dbReference>
<dbReference type="EMBL" id="CAJMXA010004073">
    <property type="protein sequence ID" value="CAE6533660.1"/>
    <property type="molecule type" value="Genomic_DNA"/>
</dbReference>
<evidence type="ECO:0000256" key="2">
    <source>
        <dbReference type="ARBA" id="ARBA00022441"/>
    </source>
</evidence>
<dbReference type="PANTHER" id="PTHR46093:SF18">
    <property type="entry name" value="FIBRONECTIN TYPE-III DOMAIN-CONTAINING PROTEIN"/>
    <property type="match status" value="1"/>
</dbReference>
<dbReference type="InterPro" id="IPR025660">
    <property type="entry name" value="Pept_his_AS"/>
</dbReference>
<comment type="caution">
    <text evidence="6">The sequence shown here is derived from an EMBL/GenBank/DDBJ whole genome shotgun (WGS) entry which is preliminary data.</text>
</comment>
<name>A0A8H3DJF1_9AGAM</name>
<dbReference type="InterPro" id="IPR000719">
    <property type="entry name" value="Prot_kinase_dom"/>
</dbReference>
<dbReference type="Pfam" id="PF04652">
    <property type="entry name" value="Vta1"/>
    <property type="match status" value="1"/>
</dbReference>
<dbReference type="SUPFAM" id="SSF56112">
    <property type="entry name" value="Protein kinase-like (PK-like)"/>
    <property type="match status" value="1"/>
</dbReference>
<dbReference type="InterPro" id="IPR023175">
    <property type="entry name" value="Vta1/CALS_N_sf"/>
</dbReference>
<protein>
    <recommendedName>
        <fullName evidence="5">Protein kinase domain-containing protein</fullName>
    </recommendedName>
</protein>
<evidence type="ECO:0000313" key="7">
    <source>
        <dbReference type="Proteomes" id="UP000663853"/>
    </source>
</evidence>